<protein>
    <submittedName>
        <fullName evidence="2">Uncharacterized protein</fullName>
    </submittedName>
</protein>
<accession>A0A366JUE6</accession>
<dbReference type="AlphaFoldDB" id="A0A366JUE6"/>
<comment type="caution">
    <text evidence="2">The sequence shown here is derived from an EMBL/GenBank/DDBJ whole genome shotgun (WGS) entry which is preliminary data.</text>
</comment>
<reference evidence="2 3" key="1">
    <citation type="submission" date="2018-06" db="EMBL/GenBank/DDBJ databases">
        <title>Freshwater and sediment microbial communities from various areas in North America, analyzing microbe dynamics in response to fracking.</title>
        <authorList>
            <person name="Lamendella R."/>
        </authorList>
    </citation>
    <scope>NUCLEOTIDE SEQUENCE [LARGE SCALE GENOMIC DNA]</scope>
    <source>
        <strain evidence="2 3">14_TX</strain>
    </source>
</reference>
<sequence>MTFNKGYFGGYLVFVLAMIIVYFTVPREYGFYALILLAILFGLYQFFLLSKRKKSSKS</sequence>
<feature type="transmembrane region" description="Helical" evidence="1">
    <location>
        <begin position="31"/>
        <end position="49"/>
    </location>
</feature>
<dbReference type="Proteomes" id="UP000252731">
    <property type="component" value="Unassembled WGS sequence"/>
</dbReference>
<name>A0A366JUE6_CYTFI</name>
<organism evidence="2 3">
    <name type="scientific">Cytobacillus firmus</name>
    <name type="common">Bacillus firmus</name>
    <dbReference type="NCBI Taxonomy" id="1399"/>
    <lineage>
        <taxon>Bacteria</taxon>
        <taxon>Bacillati</taxon>
        <taxon>Bacillota</taxon>
        <taxon>Bacilli</taxon>
        <taxon>Bacillales</taxon>
        <taxon>Bacillaceae</taxon>
        <taxon>Cytobacillus</taxon>
    </lineage>
</organism>
<keyword evidence="1" id="KW-1133">Transmembrane helix</keyword>
<feature type="transmembrane region" description="Helical" evidence="1">
    <location>
        <begin position="7"/>
        <end position="25"/>
    </location>
</feature>
<evidence type="ECO:0000313" key="3">
    <source>
        <dbReference type="Proteomes" id="UP000252731"/>
    </source>
</evidence>
<gene>
    <name evidence="2" type="ORF">DFO70_1075</name>
</gene>
<proteinExistence type="predicted"/>
<evidence type="ECO:0000313" key="2">
    <source>
        <dbReference type="EMBL" id="RBP92079.1"/>
    </source>
</evidence>
<dbReference type="RefSeq" id="WP_166672521.1">
    <property type="nucleotide sequence ID" value="NZ_QNSF01000007.1"/>
</dbReference>
<evidence type="ECO:0000256" key="1">
    <source>
        <dbReference type="SAM" id="Phobius"/>
    </source>
</evidence>
<dbReference type="EMBL" id="QNSF01000007">
    <property type="protein sequence ID" value="RBP92079.1"/>
    <property type="molecule type" value="Genomic_DNA"/>
</dbReference>
<keyword evidence="1" id="KW-0812">Transmembrane</keyword>
<keyword evidence="1" id="KW-0472">Membrane</keyword>
<keyword evidence="3" id="KW-1185">Reference proteome</keyword>